<sequence>MYSKRLKLISNNLCTILIANKTTKQYVSGVYDMINIPCWKTVQHTQPTTLIHHTMH</sequence>
<dbReference type="Proteomes" id="UP001497535">
    <property type="component" value="Unassembled WGS sequence"/>
</dbReference>
<comment type="caution">
    <text evidence="1">The sequence shown here is derived from an EMBL/GenBank/DDBJ whole genome shotgun (WGS) entry which is preliminary data.</text>
</comment>
<keyword evidence="2" id="KW-1185">Reference proteome</keyword>
<dbReference type="EMBL" id="CAVMJV010000058">
    <property type="protein sequence ID" value="CAK5085816.1"/>
    <property type="molecule type" value="Genomic_DNA"/>
</dbReference>
<proteinExistence type="predicted"/>
<protein>
    <submittedName>
        <fullName evidence="1">Uncharacterized protein</fullName>
    </submittedName>
</protein>
<evidence type="ECO:0000313" key="2">
    <source>
        <dbReference type="Proteomes" id="UP001497535"/>
    </source>
</evidence>
<name>A0ACB1A5T1_MELEN</name>
<evidence type="ECO:0000313" key="1">
    <source>
        <dbReference type="EMBL" id="CAK5085816.1"/>
    </source>
</evidence>
<organism evidence="1 2">
    <name type="scientific">Meloidogyne enterolobii</name>
    <name type="common">Root-knot nematode worm</name>
    <name type="synonym">Meloidogyne mayaguensis</name>
    <dbReference type="NCBI Taxonomy" id="390850"/>
    <lineage>
        <taxon>Eukaryota</taxon>
        <taxon>Metazoa</taxon>
        <taxon>Ecdysozoa</taxon>
        <taxon>Nematoda</taxon>
        <taxon>Chromadorea</taxon>
        <taxon>Rhabditida</taxon>
        <taxon>Tylenchina</taxon>
        <taxon>Tylenchomorpha</taxon>
        <taxon>Tylenchoidea</taxon>
        <taxon>Meloidogynidae</taxon>
        <taxon>Meloidogyninae</taxon>
        <taxon>Meloidogyne</taxon>
    </lineage>
</organism>
<accession>A0ACB1A5T1</accession>
<gene>
    <name evidence="1" type="ORF">MENTE1834_LOCUS33281</name>
</gene>
<reference evidence="1" key="1">
    <citation type="submission" date="2023-11" db="EMBL/GenBank/DDBJ databases">
        <authorList>
            <person name="Poullet M."/>
        </authorList>
    </citation>
    <scope>NUCLEOTIDE SEQUENCE</scope>
    <source>
        <strain evidence="1">E1834</strain>
    </source>
</reference>